<keyword evidence="4" id="KW-1185">Reference proteome</keyword>
<evidence type="ECO:0000313" key="3">
    <source>
        <dbReference type="EMBL" id="GGU17156.1"/>
    </source>
</evidence>
<dbReference type="Proteomes" id="UP000649573">
    <property type="component" value="Unassembled WGS sequence"/>
</dbReference>
<gene>
    <name evidence="3" type="ORF">GCM10010178_06200</name>
</gene>
<keyword evidence="2" id="KW-0732">Signal</keyword>
<protein>
    <submittedName>
        <fullName evidence="3">Uncharacterized protein</fullName>
    </submittedName>
</protein>
<proteinExistence type="predicted"/>
<evidence type="ECO:0000256" key="1">
    <source>
        <dbReference type="SAM" id="MobiDB-lite"/>
    </source>
</evidence>
<feature type="region of interest" description="Disordered" evidence="1">
    <location>
        <begin position="64"/>
        <end position="103"/>
    </location>
</feature>
<feature type="chain" id="PRO_5046652294" evidence="2">
    <location>
        <begin position="29"/>
        <end position="490"/>
    </location>
</feature>
<organism evidence="3 4">
    <name type="scientific">Lentzea flava</name>
    <dbReference type="NCBI Taxonomy" id="103732"/>
    <lineage>
        <taxon>Bacteria</taxon>
        <taxon>Bacillati</taxon>
        <taxon>Actinomycetota</taxon>
        <taxon>Actinomycetes</taxon>
        <taxon>Pseudonocardiales</taxon>
        <taxon>Pseudonocardiaceae</taxon>
        <taxon>Lentzea</taxon>
    </lineage>
</organism>
<evidence type="ECO:0000256" key="2">
    <source>
        <dbReference type="SAM" id="SignalP"/>
    </source>
</evidence>
<evidence type="ECO:0000313" key="4">
    <source>
        <dbReference type="Proteomes" id="UP000649573"/>
    </source>
</evidence>
<dbReference type="RefSeq" id="WP_189251936.1">
    <property type="nucleotide sequence ID" value="NZ_BMRE01000001.1"/>
</dbReference>
<sequence>MRLRGWRRAAFAAVAVTALVGGVAPAYGQPVEPAPQVRTYLITGPDLVNHPEKVTETLKRDGNLDALGIKPDPDNAARSIPRTAETEDPGYTVDSAEFDGGRKPQDPYRYIDYAQCQGNNSAPTQIGWIKNRFSYCQRHLFVITYDDVSTGLVSTATIRATIIGYGKIGPQPGSATTRYADFDFTAEVLEPNGIFLDPRSDMEITIECAGRYRRDIDLDDDDACYPNDDLESHEKSFIGWELDPVARYQLLSDGQRPDPRWGEQIAQGVFHFEYEFDFPGPNTPASKKTWEGGLRFDSADYLWDKQGSIFDRAVPGIGYSKTDQKIARHAKFVDESRANPSASWPAKAGKKLLGGSPLHADSFHRVARAKGHDLIIEQNRRVKDRACGAAGMPAPLPDETAPYDCDEYGYATTYEGAAGWRDPGGIIDPNKYKDEFAVRWVNRDHNQEAGRRLNAFYETHRLLDVDRWNPQWNKELDPNDQERFWVPITP</sequence>
<comment type="caution">
    <text evidence="3">The sequence shown here is derived from an EMBL/GenBank/DDBJ whole genome shotgun (WGS) entry which is preliminary data.</text>
</comment>
<name>A0ABQ2UDE6_9PSEU</name>
<dbReference type="EMBL" id="BMRE01000001">
    <property type="protein sequence ID" value="GGU17156.1"/>
    <property type="molecule type" value="Genomic_DNA"/>
</dbReference>
<reference evidence="4" key="1">
    <citation type="journal article" date="2019" name="Int. J. Syst. Evol. Microbiol.">
        <title>The Global Catalogue of Microorganisms (GCM) 10K type strain sequencing project: providing services to taxonomists for standard genome sequencing and annotation.</title>
        <authorList>
            <consortium name="The Broad Institute Genomics Platform"/>
            <consortium name="The Broad Institute Genome Sequencing Center for Infectious Disease"/>
            <person name="Wu L."/>
            <person name="Ma J."/>
        </authorList>
    </citation>
    <scope>NUCLEOTIDE SEQUENCE [LARGE SCALE GENOMIC DNA]</scope>
    <source>
        <strain evidence="4">JCM 3296</strain>
    </source>
</reference>
<feature type="signal peptide" evidence="2">
    <location>
        <begin position="1"/>
        <end position="28"/>
    </location>
</feature>
<accession>A0ABQ2UDE6</accession>